<keyword evidence="2" id="KW-1185">Reference proteome</keyword>
<proteinExistence type="predicted"/>
<sequence length="84" mass="9476">MDDEKRILDAISSIALPDDIKKFDVKFSPDSTGMPAVWVNLHIDDDYHPSEAKIDRLGAARSAISDKLLSMELDSWPYIRLVTD</sequence>
<protein>
    <submittedName>
        <fullName evidence="1">Uncharacterized protein</fullName>
    </submittedName>
</protein>
<dbReference type="Proteomes" id="UP000278085">
    <property type="component" value="Unassembled WGS sequence"/>
</dbReference>
<name>A0A430HI18_9BURK</name>
<reference evidence="1 2" key="1">
    <citation type="submission" date="2018-12" db="EMBL/GenBank/DDBJ databases">
        <authorList>
            <person name="Yang E."/>
        </authorList>
    </citation>
    <scope>NUCLEOTIDE SEQUENCE [LARGE SCALE GENOMIC DNA]</scope>
    <source>
        <strain evidence="1 2">SOD</strain>
    </source>
</reference>
<dbReference type="EMBL" id="RXLQ01000011">
    <property type="protein sequence ID" value="RSZ57158.1"/>
    <property type="molecule type" value="Genomic_DNA"/>
</dbReference>
<gene>
    <name evidence="1" type="ORF">EJB06_20780</name>
</gene>
<comment type="caution">
    <text evidence="1">The sequence shown here is derived from an EMBL/GenBank/DDBJ whole genome shotgun (WGS) entry which is preliminary data.</text>
</comment>
<accession>A0A430HI18</accession>
<organism evidence="1 2">
    <name type="scientific">Massilia atriviolacea</name>
    <dbReference type="NCBI Taxonomy" id="2495579"/>
    <lineage>
        <taxon>Bacteria</taxon>
        <taxon>Pseudomonadati</taxon>
        <taxon>Pseudomonadota</taxon>
        <taxon>Betaproteobacteria</taxon>
        <taxon>Burkholderiales</taxon>
        <taxon>Oxalobacteraceae</taxon>
        <taxon>Telluria group</taxon>
        <taxon>Massilia</taxon>
    </lineage>
</organism>
<evidence type="ECO:0000313" key="2">
    <source>
        <dbReference type="Proteomes" id="UP000278085"/>
    </source>
</evidence>
<evidence type="ECO:0000313" key="1">
    <source>
        <dbReference type="EMBL" id="RSZ57158.1"/>
    </source>
</evidence>
<dbReference type="AlphaFoldDB" id="A0A430HI18"/>
<dbReference type="RefSeq" id="WP_126075927.1">
    <property type="nucleotide sequence ID" value="NZ_CP051166.1"/>
</dbReference>